<sequence length="783" mass="86338">MERELKRIFKIVVLSFFALLGTRASAQIGFPYCETFQTPGTQANTVFGGNARLTEGVLRLTSNQNDQRGYVYIDVPFPSTYGLKVEFEYFSYGGTGLFLADGISMFLFDGDAPNFSPGGFGGSLGYAQRGNEPGLANAYLGIGFDEFGGFGVSSEGKNGGFSVVDGNGRTPNSIVLRGPGNGFTGYPFVVGRKTTSTGNDGLTPGGQFEISSGGGGSTRVTDPMQVGYRRVNMELQPDPDGIGFFITLSMVVTTQPGLPRQVTIFDRPYDFPAPKNLKIGFAASTGGYNNYHEIRNLKVEVSADDALQDPLGVDFTDFASCAGQENQFYITDEDVMLPNENSVIRCIQFYESLEDIEAESVDVCSQARCLEQNRVLILPQGVFKASDQAGGFTFFPNEEYIDDEVTVYYTITDSYGKSSKGNAMTLEIKESPKPINLLISGENEIIEQFDICKGETIVLEGKGSEVYQRYEWRKDGILIEGANQPVFSVQEEGEYEIIGYNRKNCPAISNKVRVNLPDYPVLAVDSPVVGCTPGQTVDLTSQISGYDPTRYDYQLSGMGLTLVNDQLKAVKVSGLYELRVKLKSLDCYSDPISLEVFIQEKELTINFDFEVQGTGIKDDASGGIFPDDVIQFTDRSDDRAENWEWDFGDGSSSTDQNPTHVFGKKGNFEVKLVITDKYGCQKIFTKTLSITRSYRLMVPTGFTPTKEENKTFLPKFKGLVQFELLVFNTWGELIFKTSDLETEGWDGTLEGRLQDAGIFVYRIEGIATDGEKVSESGKFRLIR</sequence>
<dbReference type="InterPro" id="IPR000601">
    <property type="entry name" value="PKD_dom"/>
</dbReference>
<dbReference type="EMBL" id="QXML01000008">
    <property type="protein sequence ID" value="RIW13753.1"/>
    <property type="molecule type" value="Genomic_DNA"/>
</dbReference>
<dbReference type="SUPFAM" id="SSF49299">
    <property type="entry name" value="PKD domain"/>
    <property type="match status" value="1"/>
</dbReference>
<keyword evidence="4" id="KW-1185">Reference proteome</keyword>
<dbReference type="AlphaFoldDB" id="A0A418PP95"/>
<comment type="caution">
    <text evidence="3">The sequence shown here is derived from an EMBL/GenBank/DDBJ whole genome shotgun (WGS) entry which is preliminary data.</text>
</comment>
<dbReference type="Pfam" id="PF18911">
    <property type="entry name" value="PKD_4"/>
    <property type="match status" value="1"/>
</dbReference>
<dbReference type="InterPro" id="IPR035986">
    <property type="entry name" value="PKD_dom_sf"/>
</dbReference>
<dbReference type="PROSITE" id="PS50093">
    <property type="entry name" value="PKD"/>
    <property type="match status" value="1"/>
</dbReference>
<dbReference type="GO" id="GO:0004553">
    <property type="term" value="F:hydrolase activity, hydrolyzing O-glycosyl compounds"/>
    <property type="evidence" value="ECO:0007669"/>
    <property type="project" value="UniProtKB-ARBA"/>
</dbReference>
<evidence type="ECO:0000313" key="4">
    <source>
        <dbReference type="Proteomes" id="UP000283522"/>
    </source>
</evidence>
<feature type="region of interest" description="Disordered" evidence="1">
    <location>
        <begin position="195"/>
        <end position="219"/>
    </location>
</feature>
<gene>
    <name evidence="3" type="ORF">D0X99_16080</name>
</gene>
<dbReference type="GO" id="GO:0005975">
    <property type="term" value="P:carbohydrate metabolic process"/>
    <property type="evidence" value="ECO:0007669"/>
    <property type="project" value="UniProtKB-ARBA"/>
</dbReference>
<evidence type="ECO:0000259" key="2">
    <source>
        <dbReference type="PROSITE" id="PS50093"/>
    </source>
</evidence>
<dbReference type="SUPFAM" id="SSF49899">
    <property type="entry name" value="Concanavalin A-like lectins/glucanases"/>
    <property type="match status" value="1"/>
</dbReference>
<accession>A0A418PP95</accession>
<evidence type="ECO:0000256" key="1">
    <source>
        <dbReference type="SAM" id="MobiDB-lite"/>
    </source>
</evidence>
<dbReference type="Proteomes" id="UP000283522">
    <property type="component" value="Unassembled WGS sequence"/>
</dbReference>
<dbReference type="OrthoDB" id="7794186at2"/>
<dbReference type="CDD" id="cd00146">
    <property type="entry name" value="PKD"/>
    <property type="match status" value="1"/>
</dbReference>
<dbReference type="SMART" id="SM00089">
    <property type="entry name" value="PKD"/>
    <property type="match status" value="1"/>
</dbReference>
<feature type="domain" description="PKD" evidence="2">
    <location>
        <begin position="630"/>
        <end position="679"/>
    </location>
</feature>
<proteinExistence type="predicted"/>
<dbReference type="InterPro" id="IPR022409">
    <property type="entry name" value="PKD/Chitinase_dom"/>
</dbReference>
<dbReference type="Gene3D" id="2.60.40.10">
    <property type="entry name" value="Immunoglobulins"/>
    <property type="match status" value="1"/>
</dbReference>
<reference evidence="3 4" key="1">
    <citation type="submission" date="2018-09" db="EMBL/GenBank/DDBJ databases">
        <authorList>
            <person name="Wang X."/>
            <person name="Du Z."/>
        </authorList>
    </citation>
    <scope>NUCLEOTIDE SEQUENCE [LARGE SCALE GENOMIC DNA]</scope>
    <source>
        <strain evidence="3 4">N3</strain>
    </source>
</reference>
<evidence type="ECO:0000313" key="3">
    <source>
        <dbReference type="EMBL" id="RIW13753.1"/>
    </source>
</evidence>
<organism evidence="3 4">
    <name type="scientific">Algoriphagus lacus</name>
    <dbReference type="NCBI Taxonomy" id="2056311"/>
    <lineage>
        <taxon>Bacteria</taxon>
        <taxon>Pseudomonadati</taxon>
        <taxon>Bacteroidota</taxon>
        <taxon>Cytophagia</taxon>
        <taxon>Cytophagales</taxon>
        <taxon>Cyclobacteriaceae</taxon>
        <taxon>Algoriphagus</taxon>
    </lineage>
</organism>
<name>A0A418PP95_9BACT</name>
<protein>
    <submittedName>
        <fullName evidence="3">PKD domain-containing protein</fullName>
    </submittedName>
</protein>
<dbReference type="InterPro" id="IPR013783">
    <property type="entry name" value="Ig-like_fold"/>
</dbReference>
<dbReference type="InterPro" id="IPR013320">
    <property type="entry name" value="ConA-like_dom_sf"/>
</dbReference>
<dbReference type="Gene3D" id="2.60.120.200">
    <property type="match status" value="1"/>
</dbReference>